<organism evidence="1">
    <name type="scientific">uncultured Aureispira sp</name>
    <dbReference type="NCBI Taxonomy" id="1331704"/>
    <lineage>
        <taxon>Bacteria</taxon>
        <taxon>Pseudomonadati</taxon>
        <taxon>Bacteroidota</taxon>
        <taxon>Saprospiria</taxon>
        <taxon>Saprospirales</taxon>
        <taxon>Saprospiraceae</taxon>
        <taxon>Aureispira</taxon>
        <taxon>environmental samples</taxon>
    </lineage>
</organism>
<evidence type="ECO:0000313" key="1">
    <source>
        <dbReference type="EMBL" id="CAA6806016.1"/>
    </source>
</evidence>
<dbReference type="InterPro" id="IPR053860">
    <property type="entry name" value="DUF6932"/>
</dbReference>
<gene>
    <name evidence="1" type="ORF">HELGO_WM12900</name>
</gene>
<protein>
    <submittedName>
        <fullName evidence="1">Uncharacterized protein</fullName>
    </submittedName>
</protein>
<reference evidence="1" key="1">
    <citation type="submission" date="2020-01" db="EMBL/GenBank/DDBJ databases">
        <authorList>
            <person name="Meier V. D."/>
            <person name="Meier V D."/>
        </authorList>
    </citation>
    <scope>NUCLEOTIDE SEQUENCE</scope>
    <source>
        <strain evidence="1">HLG_WM_MAG_10</strain>
    </source>
</reference>
<accession>A0A6S6SLD1</accession>
<proteinExistence type="predicted"/>
<dbReference type="EMBL" id="CACVAQ010000115">
    <property type="protein sequence ID" value="CAA6806016.1"/>
    <property type="molecule type" value="Genomic_DNA"/>
</dbReference>
<dbReference type="AlphaFoldDB" id="A0A6S6SLD1"/>
<sequence>MIPEFLSDGLLPKGIHETTWELFCARFGNSSRKRKELIKKIEVVIKILKEVGCQEFYIDGSFVSERNRPGDFDACWLRDGVDLSRLNQIAPILKHAPGVFKGIDCKQKYGGDIFQLSRLVPDPKNPHGRAITYLEFFQLDKESDGQKGIILLKLETINLEL</sequence>
<dbReference type="Pfam" id="PF22014">
    <property type="entry name" value="DUF6932"/>
    <property type="match status" value="1"/>
</dbReference>
<name>A0A6S6SLD1_9BACT</name>